<reference evidence="3 4" key="1">
    <citation type="submission" date="2019-03" db="EMBL/GenBank/DDBJ databases">
        <title>Genomic Encyclopedia of Type Strains, Phase IV (KMG-IV): sequencing the most valuable type-strain genomes for metagenomic binning, comparative biology and taxonomic classification.</title>
        <authorList>
            <person name="Goeker M."/>
        </authorList>
    </citation>
    <scope>NUCLEOTIDE SEQUENCE [LARGE SCALE GENOMIC DNA]</scope>
    <source>
        <strain evidence="3 4">DSM 45934</strain>
    </source>
</reference>
<dbReference type="InterPro" id="IPR032466">
    <property type="entry name" value="Metal_Hydrolase"/>
</dbReference>
<dbReference type="RefSeq" id="WP_132115937.1">
    <property type="nucleotide sequence ID" value="NZ_SLWS01000003.1"/>
</dbReference>
<dbReference type="PANTHER" id="PTHR43794:SF11">
    <property type="entry name" value="AMIDOHYDROLASE-RELATED DOMAIN-CONTAINING PROTEIN"/>
    <property type="match status" value="1"/>
</dbReference>
<gene>
    <name evidence="3" type="ORF">EV192_103309</name>
</gene>
<organism evidence="3 4">
    <name type="scientific">Actinocrispum wychmicini</name>
    <dbReference type="NCBI Taxonomy" id="1213861"/>
    <lineage>
        <taxon>Bacteria</taxon>
        <taxon>Bacillati</taxon>
        <taxon>Actinomycetota</taxon>
        <taxon>Actinomycetes</taxon>
        <taxon>Pseudonocardiales</taxon>
        <taxon>Pseudonocardiaceae</taxon>
        <taxon>Actinocrispum</taxon>
    </lineage>
</organism>
<keyword evidence="4" id="KW-1185">Reference proteome</keyword>
<dbReference type="GO" id="GO:0016810">
    <property type="term" value="F:hydrolase activity, acting on carbon-nitrogen (but not peptide) bonds"/>
    <property type="evidence" value="ECO:0007669"/>
    <property type="project" value="InterPro"/>
</dbReference>
<dbReference type="PANTHER" id="PTHR43794">
    <property type="entry name" value="AMINOHYDROLASE SSNA-RELATED"/>
    <property type="match status" value="1"/>
</dbReference>
<dbReference type="Gene3D" id="3.20.20.140">
    <property type="entry name" value="Metal-dependent hydrolases"/>
    <property type="match status" value="1"/>
</dbReference>
<evidence type="ECO:0000313" key="4">
    <source>
        <dbReference type="Proteomes" id="UP000295680"/>
    </source>
</evidence>
<dbReference type="SUPFAM" id="SSF51556">
    <property type="entry name" value="Metallo-dependent hydrolases"/>
    <property type="match status" value="1"/>
</dbReference>
<protein>
    <submittedName>
        <fullName evidence="3">5-methylthioadenosine/S-adenosylhomocysteine deaminase</fullName>
    </submittedName>
</protein>
<keyword evidence="1" id="KW-0378">Hydrolase</keyword>
<feature type="domain" description="Amidohydrolase-related" evidence="2">
    <location>
        <begin position="57"/>
        <end position="411"/>
    </location>
</feature>
<evidence type="ECO:0000313" key="3">
    <source>
        <dbReference type="EMBL" id="TCO60734.1"/>
    </source>
</evidence>
<dbReference type="SUPFAM" id="SSF51338">
    <property type="entry name" value="Composite domain of metallo-dependent hydrolases"/>
    <property type="match status" value="2"/>
</dbReference>
<dbReference type="Pfam" id="PF01979">
    <property type="entry name" value="Amidohydro_1"/>
    <property type="match status" value="1"/>
</dbReference>
<dbReference type="Proteomes" id="UP000295680">
    <property type="component" value="Unassembled WGS sequence"/>
</dbReference>
<dbReference type="EMBL" id="SLWS01000003">
    <property type="protein sequence ID" value="TCO60734.1"/>
    <property type="molecule type" value="Genomic_DNA"/>
</dbReference>
<dbReference type="OrthoDB" id="3189065at2"/>
<dbReference type="InterPro" id="IPR006680">
    <property type="entry name" value="Amidohydro-rel"/>
</dbReference>
<dbReference type="Gene3D" id="2.30.40.10">
    <property type="entry name" value="Urease, subunit C, domain 1"/>
    <property type="match status" value="1"/>
</dbReference>
<sequence>MSRIAIRNATIVTMNPGRQVLRDRVLVVAGDRIAGLEPAATWVPSPGDEILDARGRIVLPGFVNTHAHTAQQLGRGLADDVDLMTLLHDRVFPYESSMAPDDSYVSTLLFGIEQIANGTTTFADAGIQHASPTVQGITELGIRAAFCYSVTDAGEGLPSGWKLSADESIARQEEAYARYHGAANGRIRWWFGLRTLFNNSDQVVELTAEAARRLNTHVHMHLAQSPGEVKYCQDARGASPIRLLAKLGLLGPNLLAVHCLYTDDEEIDLMAEHGVKLSHNPAAGLKIMGVPRIIPFRERGVVTALGTDSGASNNRNSMPDEMWLTTLLQKGAHGDPAVMTAQEVLEMATIDGARALGWDDEIGSLEVGKKADLVVVDPGTSNMQPLHDPIANLVFCMKTDNIQYTMCDGVWLMKDRRIGHVDVPAVLRAVHEHAGQVRERSGIQLPARFPGA</sequence>
<proteinExistence type="predicted"/>
<dbReference type="AlphaFoldDB" id="A0A4R2JN47"/>
<dbReference type="InterPro" id="IPR050287">
    <property type="entry name" value="MTA/SAH_deaminase"/>
</dbReference>
<comment type="caution">
    <text evidence="3">The sequence shown here is derived from an EMBL/GenBank/DDBJ whole genome shotgun (WGS) entry which is preliminary data.</text>
</comment>
<name>A0A4R2JN47_9PSEU</name>
<dbReference type="CDD" id="cd01298">
    <property type="entry name" value="ATZ_TRZ_like"/>
    <property type="match status" value="1"/>
</dbReference>
<evidence type="ECO:0000259" key="2">
    <source>
        <dbReference type="Pfam" id="PF01979"/>
    </source>
</evidence>
<dbReference type="InterPro" id="IPR011059">
    <property type="entry name" value="Metal-dep_hydrolase_composite"/>
</dbReference>
<accession>A0A4R2JN47</accession>
<evidence type="ECO:0000256" key="1">
    <source>
        <dbReference type="ARBA" id="ARBA00022801"/>
    </source>
</evidence>